<evidence type="ECO:0000313" key="19">
    <source>
        <dbReference type="EMBL" id="CCD28868.1"/>
    </source>
</evidence>
<dbReference type="GO" id="GO:0003677">
    <property type="term" value="F:DNA binding"/>
    <property type="evidence" value="ECO:0007669"/>
    <property type="project" value="UniProtKB-UniRule"/>
</dbReference>
<keyword evidence="3 15" id="KW-0547">Nucleotide-binding</keyword>
<dbReference type="PROSITE" id="PS51198">
    <property type="entry name" value="UVRD_HELICASE_ATP_BIND"/>
    <property type="match status" value="1"/>
</dbReference>
<dbReference type="AlphaFoldDB" id="G2J7X3"/>
<comment type="catalytic activity">
    <reaction evidence="14 15">
        <text>ATP + H2O = ADP + phosphate + H(+)</text>
        <dbReference type="Rhea" id="RHEA:13065"/>
        <dbReference type="ChEBI" id="CHEBI:15377"/>
        <dbReference type="ChEBI" id="CHEBI:15378"/>
        <dbReference type="ChEBI" id="CHEBI:30616"/>
        <dbReference type="ChEBI" id="CHEBI:43474"/>
        <dbReference type="ChEBI" id="CHEBI:456216"/>
        <dbReference type="EC" id="5.6.2.4"/>
    </reaction>
</comment>
<comment type="catalytic activity">
    <reaction evidence="15">
        <text>Exonucleolytic cleavage (in the presence of ATP) in either 5'- to 3'- or 3'- to 5'-direction to yield 5'-phosphooligonucleotides.</text>
        <dbReference type="EC" id="3.1.11.5"/>
    </reaction>
</comment>
<name>G2J7X3_9BURK</name>
<dbReference type="InterPro" id="IPR004586">
    <property type="entry name" value="RecB"/>
</dbReference>
<dbReference type="SUPFAM" id="SSF52540">
    <property type="entry name" value="P-loop containing nucleoside triphosphate hydrolases"/>
    <property type="match status" value="1"/>
</dbReference>
<dbReference type="GO" id="GO:0000287">
    <property type="term" value="F:magnesium ion binding"/>
    <property type="evidence" value="ECO:0007669"/>
    <property type="project" value="UniProtKB-UniRule"/>
</dbReference>
<feature type="domain" description="UvrD-like helicase ATP-binding" evidence="17">
    <location>
        <begin position="1"/>
        <end position="460"/>
    </location>
</feature>
<keyword evidence="8 15" id="KW-0067">ATP-binding</keyword>
<comment type="domain">
    <text evidence="15">The C-terminal domain has nuclease activity and interacts with RecD. It interacts with RecA, facilitating its loading onto ssDNA.</text>
</comment>
<evidence type="ECO:0000256" key="14">
    <source>
        <dbReference type="ARBA" id="ARBA00048988"/>
    </source>
</evidence>
<keyword evidence="20" id="KW-1185">Reference proteome</keyword>
<dbReference type="GO" id="GO:0000724">
    <property type="term" value="P:double-strand break repair via homologous recombination"/>
    <property type="evidence" value="ECO:0007669"/>
    <property type="project" value="UniProtKB-UniRule"/>
</dbReference>
<keyword evidence="9 15" id="KW-0460">Magnesium</keyword>
<gene>
    <name evidence="15 19" type="primary">recB</name>
    <name evidence="19" type="ORF">CAGGBEG34_190035</name>
</gene>
<evidence type="ECO:0000256" key="1">
    <source>
        <dbReference type="ARBA" id="ARBA00022722"/>
    </source>
</evidence>
<keyword evidence="2 15" id="KW-0479">Metal-binding</keyword>
<proteinExistence type="inferred from homology"/>
<keyword evidence="5 15" id="KW-0378">Hydrolase</keyword>
<comment type="similarity">
    <text evidence="15">Belongs to the helicase family. UvrD subfamily.</text>
</comment>
<feature type="binding site" evidence="15">
    <location>
        <position position="1100"/>
    </location>
    <ligand>
        <name>Mg(2+)</name>
        <dbReference type="ChEBI" id="CHEBI:18420"/>
    </ligand>
</feature>
<dbReference type="eggNOG" id="COG1074">
    <property type="taxonomic scope" value="Bacteria"/>
</dbReference>
<evidence type="ECO:0000256" key="7">
    <source>
        <dbReference type="ARBA" id="ARBA00022839"/>
    </source>
</evidence>
<dbReference type="Pfam" id="PF13361">
    <property type="entry name" value="UvrD_C"/>
    <property type="match status" value="1"/>
</dbReference>
<comment type="miscellaneous">
    <text evidence="15">In the RecBCD complex, RecB has a slow 3'-5' helicase, an exonuclease activity and loads RecA onto ssDNA, RecD has a fast 5'-3' helicase activity, while RecC stimulates the ATPase and processivity of the RecB helicase and contributes to recognition of the Chi site.</text>
</comment>
<evidence type="ECO:0000259" key="17">
    <source>
        <dbReference type="PROSITE" id="PS51198"/>
    </source>
</evidence>
<feature type="domain" description="UvrD-like helicase C-terminal" evidence="18">
    <location>
        <begin position="469"/>
        <end position="755"/>
    </location>
</feature>
<dbReference type="Gene3D" id="3.90.320.10">
    <property type="match status" value="1"/>
</dbReference>
<keyword evidence="6 15" id="KW-0347">Helicase</keyword>
<dbReference type="NCBIfam" id="TIGR00609">
    <property type="entry name" value="recB"/>
    <property type="match status" value="1"/>
</dbReference>
<dbReference type="PROSITE" id="PS51217">
    <property type="entry name" value="UVRD_HELICASE_CTER"/>
    <property type="match status" value="1"/>
</dbReference>
<evidence type="ECO:0000256" key="2">
    <source>
        <dbReference type="ARBA" id="ARBA00022723"/>
    </source>
</evidence>
<evidence type="ECO:0000313" key="20">
    <source>
        <dbReference type="Proteomes" id="UP000054051"/>
    </source>
</evidence>
<dbReference type="STRING" id="1070319.CAGGBEG34_190035"/>
<evidence type="ECO:0000256" key="6">
    <source>
        <dbReference type="ARBA" id="ARBA00022806"/>
    </source>
</evidence>
<feature type="binding site" evidence="16">
    <location>
        <begin position="20"/>
        <end position="27"/>
    </location>
    <ligand>
        <name>ATP</name>
        <dbReference type="ChEBI" id="CHEBI:30616"/>
    </ligand>
</feature>
<evidence type="ECO:0000256" key="10">
    <source>
        <dbReference type="ARBA" id="ARBA00023125"/>
    </source>
</evidence>
<comment type="caution">
    <text evidence="19">The sequence shown here is derived from an EMBL/GenBank/DDBJ whole genome shotgun (WGS) entry which is preliminary data.</text>
</comment>
<feature type="region of interest" description="Nuclease activity, interacts with RecD and RecA" evidence="15">
    <location>
        <begin position="935"/>
        <end position="1211"/>
    </location>
</feature>
<dbReference type="InterPro" id="IPR011604">
    <property type="entry name" value="PDDEXK-like_dom_sf"/>
</dbReference>
<comment type="catalytic activity">
    <reaction evidence="13 15">
        <text>Couples ATP hydrolysis with the unwinding of duplex DNA by translocating in the 3'-5' direction.</text>
        <dbReference type="EC" id="5.6.2.4"/>
    </reaction>
</comment>
<dbReference type="GO" id="GO:0005524">
    <property type="term" value="F:ATP binding"/>
    <property type="evidence" value="ECO:0007669"/>
    <property type="project" value="UniProtKB-UniRule"/>
</dbReference>
<evidence type="ECO:0000256" key="4">
    <source>
        <dbReference type="ARBA" id="ARBA00022763"/>
    </source>
</evidence>
<reference evidence="19 20" key="1">
    <citation type="submission" date="2011-08" db="EMBL/GenBank/DDBJ databases">
        <title>The genome of the obligate endobacterium of an arbuscular mycorrhizal fungus reveals an interphylum network of nutritional interactions.</title>
        <authorList>
            <person name="Ghignone S."/>
            <person name="Salvioli A."/>
            <person name="Anca I."/>
            <person name="Lumini E."/>
            <person name="Ortu G."/>
            <person name="Petiti L."/>
            <person name="Cruveiller S."/>
            <person name="Bianciotto V."/>
            <person name="Piffanelli P."/>
            <person name="Lanfranco L."/>
            <person name="Bonfante P."/>
        </authorList>
    </citation>
    <scope>NUCLEOTIDE SEQUENCE [LARGE SCALE GENOMIC DNA]</scope>
    <source>
        <strain evidence="19 20">BEG34</strain>
    </source>
</reference>
<dbReference type="InterPro" id="IPR000212">
    <property type="entry name" value="DNA_helicase_UvrD/REP"/>
</dbReference>
<keyword evidence="7 15" id="KW-0269">Exonuclease</keyword>
<feature type="binding site" evidence="15">
    <location>
        <position position="987"/>
    </location>
    <ligand>
        <name>Mg(2+)</name>
        <dbReference type="ChEBI" id="CHEBI:18420"/>
    </ligand>
</feature>
<protein>
    <recommendedName>
        <fullName evidence="15">RecBCD enzyme subunit RecB</fullName>
        <ecNumber evidence="15">3.1.11.5</ecNumber>
        <ecNumber evidence="15">5.6.2.4</ecNumber>
    </recommendedName>
    <alternativeName>
        <fullName evidence="15">DNA 3'-5' helicase subunit RecB</fullName>
    </alternativeName>
    <alternativeName>
        <fullName evidence="15">Exonuclease V subunit RecB</fullName>
        <shortName evidence="15">ExoV subunit RecB</shortName>
    </alternativeName>
    <alternativeName>
        <fullName evidence="15">Helicase/nuclease RecBCD subunit RecB</fullName>
    </alternativeName>
</protein>
<dbReference type="GO" id="GO:0016887">
    <property type="term" value="F:ATP hydrolysis activity"/>
    <property type="evidence" value="ECO:0007669"/>
    <property type="project" value="RHEA"/>
</dbReference>
<keyword evidence="10 15" id="KW-0238">DNA-binding</keyword>
<dbReference type="CDD" id="cd22352">
    <property type="entry name" value="RecB_C-like"/>
    <property type="match status" value="1"/>
</dbReference>
<feature type="region of interest" description="DNA-binding and helicase activity, interacts with RecC" evidence="15">
    <location>
        <begin position="1"/>
        <end position="918"/>
    </location>
</feature>
<dbReference type="InterPro" id="IPR014016">
    <property type="entry name" value="UvrD-like_ATP-bd"/>
</dbReference>
<dbReference type="InterPro" id="IPR014017">
    <property type="entry name" value="DNA_helicase_UvrD-like_C"/>
</dbReference>
<evidence type="ECO:0000256" key="9">
    <source>
        <dbReference type="ARBA" id="ARBA00022842"/>
    </source>
</evidence>
<dbReference type="Gene3D" id="1.10.3170.10">
    <property type="entry name" value="Recbcd, chain B, domain 2"/>
    <property type="match status" value="1"/>
</dbReference>
<comment type="domain">
    <text evidence="15">The N-terminal DNA-binding domain is a ssDNA-dependent ATPase and has ATP-dependent 3'-5' helicase function. This domain interacts with RecC.</text>
</comment>
<evidence type="ECO:0000256" key="13">
    <source>
        <dbReference type="ARBA" id="ARBA00034617"/>
    </source>
</evidence>
<dbReference type="Proteomes" id="UP000054051">
    <property type="component" value="Unassembled WGS sequence"/>
</dbReference>
<dbReference type="PANTHER" id="PTHR11070:SF23">
    <property type="entry name" value="RECBCD ENZYME SUBUNIT RECB"/>
    <property type="match status" value="1"/>
</dbReference>
<dbReference type="HAMAP" id="MF_01485">
    <property type="entry name" value="RecB"/>
    <property type="match status" value="1"/>
</dbReference>
<keyword evidence="4 15" id="KW-0227">DNA damage</keyword>
<dbReference type="InterPro" id="IPR011335">
    <property type="entry name" value="Restrct_endonuc-II-like"/>
</dbReference>
<dbReference type="EC" id="5.6.2.4" evidence="15"/>
<evidence type="ECO:0000256" key="16">
    <source>
        <dbReference type="PROSITE-ProRule" id="PRU00560"/>
    </source>
</evidence>
<organism evidence="19 20">
    <name type="scientific">Candidatus Glomeribacter gigasporarum BEG34</name>
    <dbReference type="NCBI Taxonomy" id="1070319"/>
    <lineage>
        <taxon>Bacteria</taxon>
        <taxon>Pseudomonadati</taxon>
        <taxon>Pseudomonadota</taxon>
        <taxon>Betaproteobacteria</taxon>
        <taxon>Burkholderiales</taxon>
        <taxon>Burkholderiaceae</taxon>
        <taxon>Candidatus Glomeribacter</taxon>
    </lineage>
</organism>
<comment type="function">
    <text evidence="15">A helicase/nuclease that prepares dsDNA breaks (DSB) for recombinational DNA repair. Binds to DSBs and unwinds DNA via a highly rapid and processive ATP-dependent bidirectional helicase activity. Unwinds dsDNA until it encounters a Chi (crossover hotspot instigator) sequence from the 3' direction. Cuts ssDNA a few nucleotides 3' to the Chi site. The properties and activities of the enzyme are changed at Chi. The Chi-altered holoenzyme produces a long 3'-ssDNA overhang and facilitates RecA-binding to the ssDNA for homologous DNA recombination and repair. Holoenzyme degrades any linearized DNA that is unable to undergo homologous recombination. In the holoenzyme this subunit contributes ATPase, 3'-5' helicase, exonuclease activity and loads RecA onto ssDNA.</text>
</comment>
<keyword evidence="1 15" id="KW-0540">Nuclease</keyword>
<sequence>MRLAFDLLNHPLDGVQLIEASAGTGKTWTLCALYLRLLLEKKLDVGRILVVTFTRAAAAELRERIRARIHDLAHAIAHSENSEDPLARRWLADGAPQCQQAQLRLERALYHFDQAAIYTIHGFCQRALLDAPFASAHPPEFEIQEDDETLRLECAMTFWRAQVDPAAAADAGFTAWLIQHHAQPAALAALLARRSRKPLARLICGEKTARIGDNAGFEASALPPLFESARALWRAEREGIAHRLQRALPGLRKNVYRTDSIEAAFDAWNHYFDLERFAVDVPCVASRAPDSKAQLLCATRLKQSLNKGGCAPEHAFFTCADRLLEAHAGIERAHRLKWQSLARDWLDWGARALLELKRSRCIASYQDLLTHLARALNTQPALARVLQARYGAALIDEFQDTDPLQFDIFQRIFAPRGPLFLVGDPKQAIYSFRAADLHTYLRARRAASGHATLAVNQRACAALIDACNRIFSVHRNAFILNGLHYAPVAANGRERPPFHCPSARAADLKPCRVWMLPDGKALMNKHAAHRAAARACAEEIVRLLESARIGATKLAPGDIAVLVQTRAQGSVMKHILSEWGIGSVELAQTSIFETEDAEAFERVLHAIAAPHDTACLRAALVTDWFEADAHALAQSRRGNALSSDMSHWAESFIRYRTLWQRRGFAALWRILLHEQRIAQRLAAQPFGERRLTNLNHLAEQIQTYAAHALSIAATLRWFSVQRAAQRTGPAPEELRLRLESDRALVRIATVHIAKGLEYAVVFCPFLGDGDLRVASFGGLHHAHEYHDEDGHAVFHYAPGEDEKERASQRDYTVRIEQAAERARLIYVALTRAVYHCTLVAGPYTSGSTPSVKQSCSSVLNWLVAGAGRDFADWFAKPPQPEEIAACWQRLAGESLAVEPLPMATAPSQHCSRASSGLANTTAWRARAAQRYLQEDWRIASFTALTTPPPDRILSAATSDAVISASKPFSEDNILRFPRGAYAGQCLHRLFEYADLSTPCDWPAAIERTLREYPELARRNDDDRLSAMMMAMLNDVAASELIPGLRLNAVESACQLSELEFIFPVASLDLSALRALLGSYGYPELSLTAETLAGYLCGAIDRVFQHAGRFWIIDWKSNDLGGTAACYAPAQLGAEIAAHAYHLQTLLYTLAVHRYLRLHVPNYNYARHFGGAFTLFVRGIRPAWRARGRCAGVHLDTPAPALMEALDRLMSG</sequence>
<dbReference type="PANTHER" id="PTHR11070">
    <property type="entry name" value="UVRD / RECB / PCRA DNA HELICASE FAMILY MEMBER"/>
    <property type="match status" value="1"/>
</dbReference>
<dbReference type="InterPro" id="IPR038726">
    <property type="entry name" value="PDDEXK_AddAB-type"/>
</dbReference>
<keyword evidence="12 15" id="KW-0413">Isomerase</keyword>
<dbReference type="Gene3D" id="1.10.486.10">
    <property type="entry name" value="PCRA, domain 4"/>
    <property type="match status" value="1"/>
</dbReference>
<feature type="active site" description="For nuclease activity" evidence="15">
    <location>
        <position position="1113"/>
    </location>
</feature>
<dbReference type="Pfam" id="PF00580">
    <property type="entry name" value="UvrD-helicase"/>
    <property type="match status" value="1"/>
</dbReference>
<comment type="subunit">
    <text evidence="15">Heterotrimer of RecB, RecC and RecD. All subunits contribute to DNA-binding. Interacts with RecA.</text>
</comment>
<dbReference type="GO" id="GO:0005829">
    <property type="term" value="C:cytosol"/>
    <property type="evidence" value="ECO:0007669"/>
    <property type="project" value="TreeGrafter"/>
</dbReference>
<feature type="binding site" evidence="15">
    <location>
        <position position="1113"/>
    </location>
    <ligand>
        <name>Mg(2+)</name>
        <dbReference type="ChEBI" id="CHEBI:18420"/>
    </ligand>
</feature>
<dbReference type="OrthoDB" id="5905204at2"/>
<evidence type="ECO:0000256" key="12">
    <source>
        <dbReference type="ARBA" id="ARBA00023235"/>
    </source>
</evidence>
<dbReference type="RefSeq" id="WP_006682131.1">
    <property type="nucleotide sequence ID" value="NZ_CAFB01000035.1"/>
</dbReference>
<evidence type="ECO:0000256" key="11">
    <source>
        <dbReference type="ARBA" id="ARBA00023204"/>
    </source>
</evidence>
<dbReference type="GO" id="GO:0008854">
    <property type="term" value="F:exodeoxyribonuclease V activity"/>
    <property type="evidence" value="ECO:0007669"/>
    <property type="project" value="UniProtKB-EC"/>
</dbReference>
<evidence type="ECO:0000256" key="8">
    <source>
        <dbReference type="ARBA" id="ARBA00022840"/>
    </source>
</evidence>
<dbReference type="EMBL" id="CAFB01000035">
    <property type="protein sequence ID" value="CCD28868.1"/>
    <property type="molecule type" value="Genomic_DNA"/>
</dbReference>
<dbReference type="GO" id="GO:0009338">
    <property type="term" value="C:exodeoxyribonuclease V complex"/>
    <property type="evidence" value="ECO:0007669"/>
    <property type="project" value="TreeGrafter"/>
</dbReference>
<dbReference type="EC" id="3.1.11.5" evidence="15"/>
<comment type="cofactor">
    <cofactor evidence="15">
        <name>Mg(2+)</name>
        <dbReference type="ChEBI" id="CHEBI:18420"/>
    </cofactor>
    <text evidence="15">Binds 1 Mg(2+) ion per subunit.</text>
</comment>
<keyword evidence="11 15" id="KW-0234">DNA repair</keyword>
<dbReference type="GO" id="GO:0043138">
    <property type="term" value="F:3'-5' DNA helicase activity"/>
    <property type="evidence" value="ECO:0007669"/>
    <property type="project" value="UniProtKB-UniRule"/>
</dbReference>
<evidence type="ECO:0000256" key="3">
    <source>
        <dbReference type="ARBA" id="ARBA00022741"/>
    </source>
</evidence>
<evidence type="ECO:0000256" key="15">
    <source>
        <dbReference type="HAMAP-Rule" id="MF_01485"/>
    </source>
</evidence>
<evidence type="ECO:0000256" key="5">
    <source>
        <dbReference type="ARBA" id="ARBA00022801"/>
    </source>
</evidence>
<dbReference type="Pfam" id="PF12705">
    <property type="entry name" value="PDDEXK_1"/>
    <property type="match status" value="1"/>
</dbReference>
<accession>G2J7X3</accession>
<dbReference type="Gene3D" id="3.40.50.300">
    <property type="entry name" value="P-loop containing nucleotide triphosphate hydrolases"/>
    <property type="match status" value="2"/>
</dbReference>
<evidence type="ECO:0000259" key="18">
    <source>
        <dbReference type="PROSITE" id="PS51217"/>
    </source>
</evidence>
<dbReference type="SUPFAM" id="SSF52980">
    <property type="entry name" value="Restriction endonuclease-like"/>
    <property type="match status" value="1"/>
</dbReference>
<dbReference type="InterPro" id="IPR027417">
    <property type="entry name" value="P-loop_NTPase"/>
</dbReference>